<dbReference type="InterPro" id="IPR043750">
    <property type="entry name" value="DUF5695"/>
</dbReference>
<dbReference type="AlphaFoldDB" id="A0AAE0GP87"/>
<evidence type="ECO:0000313" key="2">
    <source>
        <dbReference type="Proteomes" id="UP001190700"/>
    </source>
</evidence>
<protein>
    <submittedName>
        <fullName evidence="1">Uncharacterized protein</fullName>
    </submittedName>
</protein>
<reference evidence="1 2" key="1">
    <citation type="journal article" date="2015" name="Genome Biol. Evol.">
        <title>Comparative Genomics of a Bacterivorous Green Alga Reveals Evolutionary Causalities and Consequences of Phago-Mixotrophic Mode of Nutrition.</title>
        <authorList>
            <person name="Burns J.A."/>
            <person name="Paasch A."/>
            <person name="Narechania A."/>
            <person name="Kim E."/>
        </authorList>
    </citation>
    <scope>NUCLEOTIDE SEQUENCE [LARGE SCALE GENOMIC DNA]</scope>
    <source>
        <strain evidence="1 2">PLY_AMNH</strain>
    </source>
</reference>
<proteinExistence type="predicted"/>
<accession>A0AAE0GP87</accession>
<gene>
    <name evidence="1" type="ORF">CYMTET_10446</name>
</gene>
<comment type="caution">
    <text evidence="1">The sequence shown here is derived from an EMBL/GenBank/DDBJ whole genome shotgun (WGS) entry which is preliminary data.</text>
</comment>
<dbReference type="Proteomes" id="UP001190700">
    <property type="component" value="Unassembled WGS sequence"/>
</dbReference>
<sequence length="156" mass="17254">MEAEATRVDLTPVLSSREPGVDREGPLVRVQRWMEERWLGDAENGVSAVVMRWSVTNPSKHAEVELGSMGLSMPMNQDFSGRNLPNVATHCSFVEAYAGGHMGYVQVTKASGKGKVLLLVPQDGTSFEAWRPLEMEDATERSFTFEGHHEGMPMAF</sequence>
<evidence type="ECO:0000313" key="1">
    <source>
        <dbReference type="EMBL" id="KAK3281784.1"/>
    </source>
</evidence>
<organism evidence="1 2">
    <name type="scientific">Cymbomonas tetramitiformis</name>
    <dbReference type="NCBI Taxonomy" id="36881"/>
    <lineage>
        <taxon>Eukaryota</taxon>
        <taxon>Viridiplantae</taxon>
        <taxon>Chlorophyta</taxon>
        <taxon>Pyramimonadophyceae</taxon>
        <taxon>Pyramimonadales</taxon>
        <taxon>Pyramimonadaceae</taxon>
        <taxon>Cymbomonas</taxon>
    </lineage>
</organism>
<name>A0AAE0GP87_9CHLO</name>
<dbReference type="EMBL" id="LGRX02003702">
    <property type="protein sequence ID" value="KAK3281784.1"/>
    <property type="molecule type" value="Genomic_DNA"/>
</dbReference>
<keyword evidence="2" id="KW-1185">Reference proteome</keyword>
<dbReference type="Pfam" id="PF18951">
    <property type="entry name" value="DUF5695"/>
    <property type="match status" value="1"/>
</dbReference>